<feature type="transmembrane region" description="Helical" evidence="8">
    <location>
        <begin position="136"/>
        <end position="167"/>
    </location>
</feature>
<keyword evidence="3" id="KW-0813">Transport</keyword>
<evidence type="ECO:0000256" key="5">
    <source>
        <dbReference type="ARBA" id="ARBA00022692"/>
    </source>
</evidence>
<feature type="transmembrane region" description="Helical" evidence="8">
    <location>
        <begin position="187"/>
        <end position="217"/>
    </location>
</feature>
<comment type="caution">
    <text evidence="9">The sequence shown here is derived from an EMBL/GenBank/DDBJ whole genome shotgun (WGS) entry which is preliminary data.</text>
</comment>
<evidence type="ECO:0000256" key="8">
    <source>
        <dbReference type="RuleBase" id="RU363041"/>
    </source>
</evidence>
<dbReference type="Pfam" id="PF01925">
    <property type="entry name" value="TauE"/>
    <property type="match status" value="1"/>
</dbReference>
<dbReference type="InterPro" id="IPR052017">
    <property type="entry name" value="TSUP"/>
</dbReference>
<evidence type="ECO:0000256" key="1">
    <source>
        <dbReference type="ARBA" id="ARBA00004651"/>
    </source>
</evidence>
<comment type="subcellular location">
    <subcellularLocation>
        <location evidence="1 8">Cell membrane</location>
        <topology evidence="1 8">Multi-pass membrane protein</topology>
    </subcellularLocation>
</comment>
<reference evidence="9 10" key="1">
    <citation type="submission" date="2020-08" db="EMBL/GenBank/DDBJ databases">
        <title>Genome public.</title>
        <authorList>
            <person name="Liu C."/>
            <person name="Sun Q."/>
        </authorList>
    </citation>
    <scope>NUCLEOTIDE SEQUENCE [LARGE SCALE GENOMIC DNA]</scope>
    <source>
        <strain evidence="9 10">NSJ-46</strain>
    </source>
</reference>
<dbReference type="RefSeq" id="WP_249309297.1">
    <property type="nucleotide sequence ID" value="NZ_JACRSZ010000013.1"/>
</dbReference>
<proteinExistence type="inferred from homology"/>
<dbReference type="EMBL" id="JACRSZ010000013">
    <property type="protein sequence ID" value="MBC8573900.1"/>
    <property type="molecule type" value="Genomic_DNA"/>
</dbReference>
<keyword evidence="4 8" id="KW-1003">Cell membrane</keyword>
<dbReference type="InterPro" id="IPR002781">
    <property type="entry name" value="TM_pro_TauE-like"/>
</dbReference>
<feature type="transmembrane region" description="Helical" evidence="8">
    <location>
        <begin position="6"/>
        <end position="39"/>
    </location>
</feature>
<dbReference type="Proteomes" id="UP000657421">
    <property type="component" value="Unassembled WGS sequence"/>
</dbReference>
<dbReference type="PANTHER" id="PTHR30269:SF0">
    <property type="entry name" value="MEMBRANE TRANSPORTER PROTEIN YFCA-RELATED"/>
    <property type="match status" value="1"/>
</dbReference>
<dbReference type="PANTHER" id="PTHR30269">
    <property type="entry name" value="TRANSMEMBRANE PROTEIN YFCA"/>
    <property type="match status" value="1"/>
</dbReference>
<comment type="similarity">
    <text evidence="2 8">Belongs to the 4-toluene sulfonate uptake permease (TSUP) (TC 2.A.102) family.</text>
</comment>
<keyword evidence="7 8" id="KW-0472">Membrane</keyword>
<evidence type="ECO:0000256" key="2">
    <source>
        <dbReference type="ARBA" id="ARBA00009142"/>
    </source>
</evidence>
<evidence type="ECO:0000256" key="3">
    <source>
        <dbReference type="ARBA" id="ARBA00022448"/>
    </source>
</evidence>
<evidence type="ECO:0000256" key="4">
    <source>
        <dbReference type="ARBA" id="ARBA00022475"/>
    </source>
</evidence>
<feature type="transmembrane region" description="Helical" evidence="8">
    <location>
        <begin position="229"/>
        <end position="247"/>
    </location>
</feature>
<accession>A0ABR7NBY6</accession>
<keyword evidence="5 8" id="KW-0812">Transmembrane</keyword>
<keyword evidence="6 8" id="KW-1133">Transmembrane helix</keyword>
<evidence type="ECO:0000256" key="7">
    <source>
        <dbReference type="ARBA" id="ARBA00023136"/>
    </source>
</evidence>
<gene>
    <name evidence="9" type="ORF">H8716_12515</name>
</gene>
<evidence type="ECO:0000256" key="6">
    <source>
        <dbReference type="ARBA" id="ARBA00022989"/>
    </source>
</evidence>
<feature type="transmembrane region" description="Helical" evidence="8">
    <location>
        <begin position="73"/>
        <end position="93"/>
    </location>
</feature>
<protein>
    <recommendedName>
        <fullName evidence="8">Probable membrane transporter protein</fullName>
    </recommendedName>
</protein>
<evidence type="ECO:0000313" key="9">
    <source>
        <dbReference type="EMBL" id="MBC8573900.1"/>
    </source>
</evidence>
<keyword evidence="10" id="KW-1185">Reference proteome</keyword>
<evidence type="ECO:0000313" key="10">
    <source>
        <dbReference type="Proteomes" id="UP000657421"/>
    </source>
</evidence>
<sequence length="249" mass="26210">MNFIPFLIICPLTFLAGLVDSIAGGGGLISLPAFLLAGLPPHNALATNKLSSSIGTTASTVRYCKHGYFDKRLTVPSILCALIGSTCGAHLVLLTSDTVVKKLMLVVLPVVAVCVLTDKKEATQVAAFSHRKRMLIVCISAFLIGIYDGFYGPGTGTFLLLALTRLAHMDVRTASGNVKLINLSSNVAALFTFLFSGQVLFAPGLAGAAFCLAGHYIGSGMVMKNGTKIVRPIIIIVLILLFIKVISGN</sequence>
<name>A0ABR7NBY6_9FIRM</name>
<organism evidence="9 10">
    <name type="scientific">Jingyaoa shaoxingensis</name>
    <dbReference type="NCBI Taxonomy" id="2763671"/>
    <lineage>
        <taxon>Bacteria</taxon>
        <taxon>Bacillati</taxon>
        <taxon>Bacillota</taxon>
        <taxon>Clostridia</taxon>
        <taxon>Lachnospirales</taxon>
        <taxon>Lachnospiraceae</taxon>
        <taxon>Jingyaoa</taxon>
    </lineage>
</organism>